<dbReference type="SMART" id="SM00266">
    <property type="entry name" value="CAD"/>
    <property type="match status" value="1"/>
</dbReference>
<dbReference type="Pfam" id="PF02017">
    <property type="entry name" value="CIDE-N"/>
    <property type="match status" value="1"/>
</dbReference>
<dbReference type="FunFam" id="3.10.20.10:FF:000015">
    <property type="entry name" value="DNAation factor-related protein 4"/>
    <property type="match status" value="1"/>
</dbReference>
<keyword evidence="5" id="KW-1185">Reference proteome</keyword>
<evidence type="ECO:0000256" key="1">
    <source>
        <dbReference type="ARBA" id="ARBA00022703"/>
    </source>
</evidence>
<keyword evidence="1 2" id="KW-0053">Apoptosis</keyword>
<dbReference type="SUPFAM" id="SSF54060">
    <property type="entry name" value="His-Me finger endonucleases"/>
    <property type="match status" value="1"/>
</dbReference>
<dbReference type="InterPro" id="IPR044925">
    <property type="entry name" value="His-Me_finger_sf"/>
</dbReference>
<evidence type="ECO:0000313" key="5">
    <source>
        <dbReference type="Proteomes" id="UP001168821"/>
    </source>
</evidence>
<dbReference type="GO" id="GO:0005634">
    <property type="term" value="C:nucleus"/>
    <property type="evidence" value="ECO:0007669"/>
    <property type="project" value="InterPro"/>
</dbReference>
<comment type="caution">
    <text evidence="4">The sequence shown here is derived from an EMBL/GenBank/DDBJ whole genome shotgun (WGS) entry which is preliminary data.</text>
</comment>
<dbReference type="Proteomes" id="UP001168821">
    <property type="component" value="Unassembled WGS sequence"/>
</dbReference>
<dbReference type="Gene3D" id="3.10.20.10">
    <property type="match status" value="1"/>
</dbReference>
<dbReference type="PANTHER" id="PTHR13067">
    <property type="entry name" value="CASPASE-ACTIVATED DNASE"/>
    <property type="match status" value="1"/>
</dbReference>
<dbReference type="AlphaFoldDB" id="A0AA38HUZ9"/>
<dbReference type="InterPro" id="IPR039729">
    <property type="entry name" value="DFF40"/>
</dbReference>
<protein>
    <recommendedName>
        <fullName evidence="3">CIDE-N domain-containing protein</fullName>
    </recommendedName>
</protein>
<dbReference type="SUPFAM" id="SSF54277">
    <property type="entry name" value="CAD &amp; PB1 domains"/>
    <property type="match status" value="1"/>
</dbReference>
<proteinExistence type="predicted"/>
<evidence type="ECO:0000313" key="4">
    <source>
        <dbReference type="EMBL" id="KAJ3644545.1"/>
    </source>
</evidence>
<sequence>MYASCLYCSVRNPLFTPFHAFSATIASKEVTRHAHRRPRNGKWEREIDTDIGLVALIFLSCLHLSAACNQENLSRARDVELVAYRAEMTSTKGFKVTDADRKSRVGIAAKTLDDLKRKTIEKFKLKLSPDEIFFQTQDGTLVENDEYFQTLHAQTLLVWVKKGETALTDAEMLYKTIREVNDEYLTAGEKVQEFFTEKMKSKVFKLAEVLRGIDGDKAKHSLKCDHPEWFEGLDTNAKTKEDYMFRRAQDRIRTYYYKSREELLKDASIPKQRLNDLVLELHNRLKLSKFNGCYFDRSDKKSLCDKGGEFTCQGRWDKEVCLYSPKHKINPYASREGRIVFQTWNLDHVVERSRSVLPEVGRALKEAERTITKGGGEAALDVKAIYSDLFTVGNLKFVHIVCHDKGAHSKKKAGPYLLY</sequence>
<dbReference type="GO" id="GO:0005737">
    <property type="term" value="C:cytoplasm"/>
    <property type="evidence" value="ECO:0007669"/>
    <property type="project" value="InterPro"/>
</dbReference>
<organism evidence="4 5">
    <name type="scientific">Zophobas morio</name>
    <dbReference type="NCBI Taxonomy" id="2755281"/>
    <lineage>
        <taxon>Eukaryota</taxon>
        <taxon>Metazoa</taxon>
        <taxon>Ecdysozoa</taxon>
        <taxon>Arthropoda</taxon>
        <taxon>Hexapoda</taxon>
        <taxon>Insecta</taxon>
        <taxon>Pterygota</taxon>
        <taxon>Neoptera</taxon>
        <taxon>Endopterygota</taxon>
        <taxon>Coleoptera</taxon>
        <taxon>Polyphaga</taxon>
        <taxon>Cucujiformia</taxon>
        <taxon>Tenebrionidae</taxon>
        <taxon>Zophobas</taxon>
    </lineage>
</organism>
<evidence type="ECO:0000259" key="3">
    <source>
        <dbReference type="PROSITE" id="PS51135"/>
    </source>
</evidence>
<evidence type="ECO:0000256" key="2">
    <source>
        <dbReference type="PROSITE-ProRule" id="PRU00447"/>
    </source>
</evidence>
<accession>A0AA38HUZ9</accession>
<dbReference type="InterPro" id="IPR003508">
    <property type="entry name" value="CIDE-N_dom"/>
</dbReference>
<dbReference type="PROSITE" id="PS51135">
    <property type="entry name" value="CIDE_N"/>
    <property type="match status" value="1"/>
</dbReference>
<name>A0AA38HUZ9_9CUCU</name>
<dbReference type="GO" id="GO:0006309">
    <property type="term" value="P:apoptotic DNA fragmentation"/>
    <property type="evidence" value="ECO:0007669"/>
    <property type="project" value="InterPro"/>
</dbReference>
<gene>
    <name evidence="4" type="ORF">Zmor_022270</name>
</gene>
<dbReference type="InterPro" id="IPR015311">
    <property type="entry name" value="DFF40_C"/>
</dbReference>
<dbReference type="PANTHER" id="PTHR13067:SF2">
    <property type="entry name" value="CASPASE-ACTIVATED DNASE"/>
    <property type="match status" value="1"/>
</dbReference>
<feature type="domain" description="CIDE-N" evidence="3">
    <location>
        <begin position="90"/>
        <end position="168"/>
    </location>
</feature>
<dbReference type="Pfam" id="PF09230">
    <property type="entry name" value="DFF40"/>
    <property type="match status" value="1"/>
</dbReference>
<dbReference type="EMBL" id="JALNTZ010000007">
    <property type="protein sequence ID" value="KAJ3644545.1"/>
    <property type="molecule type" value="Genomic_DNA"/>
</dbReference>
<reference evidence="4" key="1">
    <citation type="journal article" date="2023" name="G3 (Bethesda)">
        <title>Whole genome assemblies of Zophobas morio and Tenebrio molitor.</title>
        <authorList>
            <person name="Kaur S."/>
            <person name="Stinson S.A."/>
            <person name="diCenzo G.C."/>
        </authorList>
    </citation>
    <scope>NUCLEOTIDE SEQUENCE</scope>
    <source>
        <strain evidence="4">QUZm001</strain>
    </source>
</reference>
<dbReference type="GO" id="GO:0016787">
    <property type="term" value="F:hydrolase activity"/>
    <property type="evidence" value="ECO:0007669"/>
    <property type="project" value="InterPro"/>
</dbReference>
<dbReference type="GO" id="GO:0004520">
    <property type="term" value="F:DNA endonuclease activity"/>
    <property type="evidence" value="ECO:0007669"/>
    <property type="project" value="InterPro"/>
</dbReference>